<reference evidence="16 17" key="1">
    <citation type="submission" date="2019-07" db="EMBL/GenBank/DDBJ databases">
        <title>Genomic Encyclopedia of Archaeal and Bacterial Type Strains, Phase II (KMG-II): from individual species to whole genera.</title>
        <authorList>
            <person name="Goeker M."/>
        </authorList>
    </citation>
    <scope>NUCLEOTIDE SEQUENCE [LARGE SCALE GENOMIC DNA]</scope>
    <source>
        <strain evidence="16 17">ATCC BAA-2084</strain>
    </source>
</reference>
<keyword evidence="17" id="KW-1185">Reference proteome</keyword>
<dbReference type="AlphaFoldDB" id="A0A562UWT3"/>
<keyword evidence="8" id="KW-0143">Chaperone</keyword>
<protein>
    <recommendedName>
        <fullName evidence="2">Parvulin-like PPIase</fullName>
    </recommendedName>
    <alternativeName>
        <fullName evidence="9">Peptidyl-prolyl cis-trans isomerase plp</fullName>
    </alternativeName>
    <alternativeName>
        <fullName evidence="12">Periplasmic chaperone PpiD</fullName>
    </alternativeName>
    <alternativeName>
        <fullName evidence="13">Periplasmic folding chaperone</fullName>
    </alternativeName>
    <alternativeName>
        <fullName evidence="10">Rotamase plp</fullName>
    </alternativeName>
</protein>
<dbReference type="Proteomes" id="UP000320547">
    <property type="component" value="Unassembled WGS sequence"/>
</dbReference>
<evidence type="ECO:0000256" key="13">
    <source>
        <dbReference type="ARBA" id="ARBA00042775"/>
    </source>
</evidence>
<evidence type="ECO:0000259" key="15">
    <source>
        <dbReference type="PROSITE" id="PS50198"/>
    </source>
</evidence>
<evidence type="ECO:0000256" key="14">
    <source>
        <dbReference type="PROSITE-ProRule" id="PRU00278"/>
    </source>
</evidence>
<evidence type="ECO:0000256" key="3">
    <source>
        <dbReference type="ARBA" id="ARBA00022475"/>
    </source>
</evidence>
<keyword evidence="5" id="KW-0812">Transmembrane</keyword>
<dbReference type="SUPFAM" id="SSF109998">
    <property type="entry name" value="Triger factor/SurA peptide-binding domain-like"/>
    <property type="match status" value="1"/>
</dbReference>
<dbReference type="Gene3D" id="1.10.4030.10">
    <property type="entry name" value="Porin chaperone SurA, peptide-binding domain"/>
    <property type="match status" value="1"/>
</dbReference>
<proteinExistence type="inferred from homology"/>
<evidence type="ECO:0000256" key="7">
    <source>
        <dbReference type="ARBA" id="ARBA00023136"/>
    </source>
</evidence>
<comment type="subcellular location">
    <subcellularLocation>
        <location evidence="1">Cell inner membrane</location>
        <topology evidence="1">Single-pass type II membrane protein</topology>
        <orientation evidence="1">Periplasmic side</orientation>
    </subcellularLocation>
</comment>
<keyword evidence="14 16" id="KW-0413">Isomerase</keyword>
<dbReference type="PROSITE" id="PS50198">
    <property type="entry name" value="PPIC_PPIASE_2"/>
    <property type="match status" value="1"/>
</dbReference>
<keyword evidence="6" id="KW-1133">Transmembrane helix</keyword>
<dbReference type="InterPro" id="IPR052029">
    <property type="entry name" value="PpiD_chaperone"/>
</dbReference>
<dbReference type="PANTHER" id="PTHR47529:SF1">
    <property type="entry name" value="PERIPLASMIC CHAPERONE PPID"/>
    <property type="match status" value="1"/>
</dbReference>
<dbReference type="RefSeq" id="WP_067599564.1">
    <property type="nucleotide sequence ID" value="NZ_CP015963.1"/>
</dbReference>
<dbReference type="Pfam" id="PF13145">
    <property type="entry name" value="Rotamase_2"/>
    <property type="match status" value="1"/>
</dbReference>
<dbReference type="InterPro" id="IPR027304">
    <property type="entry name" value="Trigger_fact/SurA_dom_sf"/>
</dbReference>
<keyword evidence="3" id="KW-1003">Cell membrane</keyword>
<evidence type="ECO:0000256" key="9">
    <source>
        <dbReference type="ARBA" id="ARBA00030642"/>
    </source>
</evidence>
<evidence type="ECO:0000256" key="5">
    <source>
        <dbReference type="ARBA" id="ARBA00022692"/>
    </source>
</evidence>
<feature type="domain" description="PpiC" evidence="15">
    <location>
        <begin position="232"/>
        <end position="360"/>
    </location>
</feature>
<dbReference type="STRING" id="476157.GCA_001663155_01597"/>
<evidence type="ECO:0000256" key="1">
    <source>
        <dbReference type="ARBA" id="ARBA00004382"/>
    </source>
</evidence>
<evidence type="ECO:0000256" key="2">
    <source>
        <dbReference type="ARBA" id="ARBA00018370"/>
    </source>
</evidence>
<dbReference type="EMBL" id="VLLK01000001">
    <property type="protein sequence ID" value="TWJ10100.1"/>
    <property type="molecule type" value="Genomic_DNA"/>
</dbReference>
<evidence type="ECO:0000256" key="6">
    <source>
        <dbReference type="ARBA" id="ARBA00022989"/>
    </source>
</evidence>
<dbReference type="Gene3D" id="3.10.50.40">
    <property type="match status" value="1"/>
</dbReference>
<dbReference type="SUPFAM" id="SSF54534">
    <property type="entry name" value="FKBP-like"/>
    <property type="match status" value="1"/>
</dbReference>
<evidence type="ECO:0000256" key="12">
    <source>
        <dbReference type="ARBA" id="ARBA00040743"/>
    </source>
</evidence>
<comment type="caution">
    <text evidence="16">The sequence shown here is derived from an EMBL/GenBank/DDBJ whole genome shotgun (WGS) entry which is preliminary data.</text>
</comment>
<dbReference type="Pfam" id="PF13624">
    <property type="entry name" value="SurA_N_3"/>
    <property type="match status" value="1"/>
</dbReference>
<evidence type="ECO:0000256" key="11">
    <source>
        <dbReference type="ARBA" id="ARBA00038408"/>
    </source>
</evidence>
<dbReference type="GO" id="GO:0005886">
    <property type="term" value="C:plasma membrane"/>
    <property type="evidence" value="ECO:0007669"/>
    <property type="project" value="UniProtKB-SubCell"/>
</dbReference>
<organism evidence="16 17">
    <name type="scientific">Altererythrobacter ishigakiensis</name>
    <dbReference type="NCBI Taxonomy" id="476157"/>
    <lineage>
        <taxon>Bacteria</taxon>
        <taxon>Pseudomonadati</taxon>
        <taxon>Pseudomonadota</taxon>
        <taxon>Alphaproteobacteria</taxon>
        <taxon>Sphingomonadales</taxon>
        <taxon>Erythrobacteraceae</taxon>
        <taxon>Altererythrobacter</taxon>
    </lineage>
</organism>
<comment type="similarity">
    <text evidence="11">Belongs to the PpiD chaperone family.</text>
</comment>
<evidence type="ECO:0000256" key="4">
    <source>
        <dbReference type="ARBA" id="ARBA00022519"/>
    </source>
</evidence>
<evidence type="ECO:0000313" key="17">
    <source>
        <dbReference type="Proteomes" id="UP000320547"/>
    </source>
</evidence>
<evidence type="ECO:0000256" key="10">
    <source>
        <dbReference type="ARBA" id="ARBA00031484"/>
    </source>
</evidence>
<evidence type="ECO:0000256" key="8">
    <source>
        <dbReference type="ARBA" id="ARBA00023186"/>
    </source>
</evidence>
<gene>
    <name evidence="16" type="ORF">JN10_1759</name>
</gene>
<keyword evidence="4" id="KW-0997">Cell inner membrane</keyword>
<evidence type="ECO:0000313" key="16">
    <source>
        <dbReference type="EMBL" id="TWJ10100.1"/>
    </source>
</evidence>
<dbReference type="OrthoDB" id="9768393at2"/>
<dbReference type="InterPro" id="IPR000297">
    <property type="entry name" value="PPIase_PpiC"/>
</dbReference>
<dbReference type="PANTHER" id="PTHR47529">
    <property type="entry name" value="PEPTIDYL-PROLYL CIS-TRANS ISOMERASE D"/>
    <property type="match status" value="1"/>
</dbReference>
<keyword evidence="14" id="KW-0697">Rotamase</keyword>
<dbReference type="GO" id="GO:0003755">
    <property type="term" value="F:peptidyl-prolyl cis-trans isomerase activity"/>
    <property type="evidence" value="ECO:0007669"/>
    <property type="project" value="UniProtKB-KW"/>
</dbReference>
<sequence>MITLFRKFFGSKLGLGITLGFLVLIAFAFASSDVANQATFGGVSGGDRVAIVGDEKIGNADFSRAVSNAIDQVRQEDPTITLPIFAAQGGFEEVLEQMIDRTAVGAYAREYGLRAGENLINSEILQFPAFNGPDGNFSQDAFQAALRQRGLNEATLRRDLGDSLLARQLVVPGLSGVRMPQKFAIRYASLLRERRTGAVGFVPSASFAPEGDPTEEQLSAYYEENRSDYIRPERRVLRYATFGVDNLDTDVTPTQEEIAARYERDRAQYAASEERTFTQLIVPTQDAANSIRERVGNGASLAAVAREAGFSTTQIGPIRQEAYGNQTSGAVAAAVFDALRGRIAEPARSSLGWHVVRVDNINTIAERPLASVSAEISQQLLQEKRAIALADLSARVEEQVDSGVALSQVAQDLEVEIASTAPITAEGQIYGVPGAQLPPQLVGAVSTAFQMQEGEPQLAEIVRGTTFMIFEVSEITASAAAPLDEIRDQVVLNWRLSEGAALAREAADRVITRVKGDAALAAAFRDEETALPPVDNLSLNREDLLAQGQQIPPALALMFSMAEGTTKRLEAPNSLGWFVVDLQDIDTPEVSGNDPIIEGAREQLRGAMSDELANQMTRAIRDELGVETNPAALDAVRRQMTGETQ</sequence>
<name>A0A562UWT3_9SPHN</name>
<keyword evidence="7" id="KW-0472">Membrane</keyword>
<accession>A0A562UWT3</accession>
<dbReference type="InterPro" id="IPR046357">
    <property type="entry name" value="PPIase_dom_sf"/>
</dbReference>